<evidence type="ECO:0000313" key="3">
    <source>
        <dbReference type="Proteomes" id="UP001303046"/>
    </source>
</evidence>
<dbReference type="EMBL" id="JAVFWL010000003">
    <property type="protein sequence ID" value="KAK6743539.1"/>
    <property type="molecule type" value="Genomic_DNA"/>
</dbReference>
<dbReference type="InterPro" id="IPR000477">
    <property type="entry name" value="RT_dom"/>
</dbReference>
<gene>
    <name evidence="2" type="primary">Necator_chrIII.g11436</name>
    <name evidence="2" type="ORF">RB195_010671</name>
</gene>
<dbReference type="Pfam" id="PF00078">
    <property type="entry name" value="RVT_1"/>
    <property type="match status" value="1"/>
</dbReference>
<accession>A0ABR1CYZ4</accession>
<feature type="domain" description="Reverse transcriptase" evidence="1">
    <location>
        <begin position="1"/>
        <end position="75"/>
    </location>
</feature>
<dbReference type="PROSITE" id="PS50878">
    <property type="entry name" value="RT_POL"/>
    <property type="match status" value="1"/>
</dbReference>
<organism evidence="2 3">
    <name type="scientific">Necator americanus</name>
    <name type="common">Human hookworm</name>
    <dbReference type="NCBI Taxonomy" id="51031"/>
    <lineage>
        <taxon>Eukaryota</taxon>
        <taxon>Metazoa</taxon>
        <taxon>Ecdysozoa</taxon>
        <taxon>Nematoda</taxon>
        <taxon>Chromadorea</taxon>
        <taxon>Rhabditida</taxon>
        <taxon>Rhabditina</taxon>
        <taxon>Rhabditomorpha</taxon>
        <taxon>Strongyloidea</taxon>
        <taxon>Ancylostomatidae</taxon>
        <taxon>Bunostominae</taxon>
        <taxon>Necator</taxon>
    </lineage>
</organism>
<proteinExistence type="predicted"/>
<comment type="caution">
    <text evidence="2">The sequence shown here is derived from an EMBL/GenBank/DDBJ whole genome shotgun (WGS) entry which is preliminary data.</text>
</comment>
<reference evidence="2 3" key="1">
    <citation type="submission" date="2023-08" db="EMBL/GenBank/DDBJ databases">
        <title>A Necator americanus chromosomal reference genome.</title>
        <authorList>
            <person name="Ilik V."/>
            <person name="Petrzelkova K.J."/>
            <person name="Pardy F."/>
            <person name="Fuh T."/>
            <person name="Niatou-Singa F.S."/>
            <person name="Gouil Q."/>
            <person name="Baker L."/>
            <person name="Ritchie M.E."/>
            <person name="Jex A.R."/>
            <person name="Gazzola D."/>
            <person name="Li H."/>
            <person name="Toshio Fujiwara R."/>
            <person name="Zhan B."/>
            <person name="Aroian R.V."/>
            <person name="Pafco B."/>
            <person name="Schwarz E.M."/>
        </authorList>
    </citation>
    <scope>NUCLEOTIDE SEQUENCE [LARGE SCALE GENOMIC DNA]</scope>
    <source>
        <strain evidence="2 3">Aroian</strain>
        <tissue evidence="2">Whole animal</tissue>
    </source>
</reference>
<dbReference type="Proteomes" id="UP001303046">
    <property type="component" value="Unassembled WGS sequence"/>
</dbReference>
<keyword evidence="3" id="KW-1185">Reference proteome</keyword>
<protein>
    <recommendedName>
        <fullName evidence="1">Reverse transcriptase domain-containing protein</fullName>
    </recommendedName>
</protein>
<name>A0ABR1CYZ4_NECAM</name>
<evidence type="ECO:0000259" key="1">
    <source>
        <dbReference type="PROSITE" id="PS50878"/>
    </source>
</evidence>
<sequence length="117" mass="13592">MKSLSWEERGIRVDGRFLSNLRFADYIVLFSSSTNEAETMLNKLNEAGKRIGLRINRKKTQFMKNAYCEDGGVQLECSQIVETPSYVPWTFKFTRETTDRQLVGFPECAHLLAEWDM</sequence>
<evidence type="ECO:0000313" key="2">
    <source>
        <dbReference type="EMBL" id="KAK6743539.1"/>
    </source>
</evidence>